<comment type="caution">
    <text evidence="2">The sequence shown here is derived from an EMBL/GenBank/DDBJ whole genome shotgun (WGS) entry which is preliminary data.</text>
</comment>
<gene>
    <name evidence="2" type="ORF">GEV33_002830</name>
</gene>
<proteinExistence type="predicted"/>
<name>A0A8J6HQT9_TENMO</name>
<evidence type="ECO:0000313" key="2">
    <source>
        <dbReference type="EMBL" id="KAH0819961.1"/>
    </source>
</evidence>
<reference evidence="2" key="2">
    <citation type="submission" date="2021-08" db="EMBL/GenBank/DDBJ databases">
        <authorList>
            <person name="Eriksson T."/>
        </authorList>
    </citation>
    <scope>NUCLEOTIDE SEQUENCE</scope>
    <source>
        <strain evidence="2">Stoneville</strain>
        <tissue evidence="2">Whole head</tissue>
    </source>
</reference>
<dbReference type="AlphaFoldDB" id="A0A8J6HQT9"/>
<evidence type="ECO:0000313" key="3">
    <source>
        <dbReference type="Proteomes" id="UP000719412"/>
    </source>
</evidence>
<feature type="region of interest" description="Disordered" evidence="1">
    <location>
        <begin position="68"/>
        <end position="101"/>
    </location>
</feature>
<accession>A0A8J6HQT9</accession>
<keyword evidence="3" id="KW-1185">Reference proteome</keyword>
<reference evidence="2" key="1">
    <citation type="journal article" date="2020" name="J Insects Food Feed">
        <title>The yellow mealworm (Tenebrio molitor) genome: a resource for the emerging insects as food and feed industry.</title>
        <authorList>
            <person name="Eriksson T."/>
            <person name="Andere A."/>
            <person name="Kelstrup H."/>
            <person name="Emery V."/>
            <person name="Picard C."/>
        </authorList>
    </citation>
    <scope>NUCLEOTIDE SEQUENCE</scope>
    <source>
        <strain evidence="2">Stoneville</strain>
        <tissue evidence="2">Whole head</tissue>
    </source>
</reference>
<evidence type="ECO:0000256" key="1">
    <source>
        <dbReference type="SAM" id="MobiDB-lite"/>
    </source>
</evidence>
<protein>
    <submittedName>
        <fullName evidence="2">Uncharacterized protein</fullName>
    </submittedName>
</protein>
<sequence length="221" mass="24351">MRVRDIRALRVCKLRAILSVESLRHGAYSAGSRVLQDRDDDFDPSRCIRGPSNFFITRPQLVRHGFRSKMVDPKPPVHQSEDAHENNRSPARVHSGGSGEGVLIGVRKGERDARVERQHNVYSGPEFTGAACPVSAPRRVRFCKHWSLLVRAWFDFARFSGAESGSRVDSTDSPECVVVADGAPPESGLASSLAGLHRVVSPRGGVAEELSVRELRDSRES</sequence>
<dbReference type="EMBL" id="JABDTM020013182">
    <property type="protein sequence ID" value="KAH0819961.1"/>
    <property type="molecule type" value="Genomic_DNA"/>
</dbReference>
<dbReference type="Proteomes" id="UP000719412">
    <property type="component" value="Unassembled WGS sequence"/>
</dbReference>
<organism evidence="2 3">
    <name type="scientific">Tenebrio molitor</name>
    <name type="common">Yellow mealworm beetle</name>
    <dbReference type="NCBI Taxonomy" id="7067"/>
    <lineage>
        <taxon>Eukaryota</taxon>
        <taxon>Metazoa</taxon>
        <taxon>Ecdysozoa</taxon>
        <taxon>Arthropoda</taxon>
        <taxon>Hexapoda</taxon>
        <taxon>Insecta</taxon>
        <taxon>Pterygota</taxon>
        <taxon>Neoptera</taxon>
        <taxon>Endopterygota</taxon>
        <taxon>Coleoptera</taxon>
        <taxon>Polyphaga</taxon>
        <taxon>Cucujiformia</taxon>
        <taxon>Tenebrionidae</taxon>
        <taxon>Tenebrio</taxon>
    </lineage>
</organism>